<dbReference type="InterPro" id="IPR027417">
    <property type="entry name" value="P-loop_NTPase"/>
</dbReference>
<dbReference type="CDD" id="cd18791">
    <property type="entry name" value="SF2_C_RHA"/>
    <property type="match status" value="1"/>
</dbReference>
<dbReference type="InterPro" id="IPR018303">
    <property type="entry name" value="ATPase_P-typ_P_site"/>
</dbReference>
<dbReference type="GO" id="GO:0005768">
    <property type="term" value="C:endosome"/>
    <property type="evidence" value="ECO:0007669"/>
    <property type="project" value="TreeGrafter"/>
</dbReference>
<evidence type="ECO:0000256" key="18">
    <source>
        <dbReference type="SAM" id="MobiDB-lite"/>
    </source>
</evidence>
<dbReference type="SMART" id="SM00487">
    <property type="entry name" value="DEXDc"/>
    <property type="match status" value="1"/>
</dbReference>
<feature type="transmembrane region" description="Helical" evidence="19">
    <location>
        <begin position="380"/>
        <end position="399"/>
    </location>
</feature>
<feature type="binding site" evidence="15">
    <location>
        <position position="860"/>
    </location>
    <ligand>
        <name>ATP</name>
        <dbReference type="ChEBI" id="CHEBI:30616"/>
    </ligand>
</feature>
<dbReference type="FunFam" id="3.40.50.1000:FF:000084">
    <property type="entry name" value="Phospholipid-transporting ATPase"/>
    <property type="match status" value="1"/>
</dbReference>
<dbReference type="InterPro" id="IPR032631">
    <property type="entry name" value="P-type_ATPase_N"/>
</dbReference>
<dbReference type="PRINTS" id="PR00119">
    <property type="entry name" value="CATATPASE"/>
</dbReference>
<dbReference type="InterPro" id="IPR036412">
    <property type="entry name" value="HAD-like_sf"/>
</dbReference>
<dbReference type="GO" id="GO:0005802">
    <property type="term" value="C:trans-Golgi network"/>
    <property type="evidence" value="ECO:0007669"/>
    <property type="project" value="TreeGrafter"/>
</dbReference>
<feature type="region of interest" description="Disordered" evidence="18">
    <location>
        <begin position="3555"/>
        <end position="3587"/>
    </location>
</feature>
<dbReference type="GO" id="GO:0140326">
    <property type="term" value="F:ATPase-coupled intramembrane lipid transporter activity"/>
    <property type="evidence" value="ECO:0007669"/>
    <property type="project" value="UniProtKB-EC"/>
</dbReference>
<feature type="binding site" evidence="15">
    <location>
        <position position="885"/>
    </location>
    <ligand>
        <name>ATP</name>
        <dbReference type="ChEBI" id="CHEBI:30616"/>
    </ligand>
</feature>
<comment type="cofactor">
    <cofactor evidence="16">
        <name>Mg(2+)</name>
        <dbReference type="ChEBI" id="CHEBI:18420"/>
    </cofactor>
</comment>
<dbReference type="SUPFAM" id="SSF54768">
    <property type="entry name" value="dsRNA-binding domain-like"/>
    <property type="match status" value="1"/>
</dbReference>
<dbReference type="PROSITE" id="PS00154">
    <property type="entry name" value="ATPASE_E1_E2"/>
    <property type="match status" value="1"/>
</dbReference>
<evidence type="ECO:0000256" key="8">
    <source>
        <dbReference type="ARBA" id="ARBA00022842"/>
    </source>
</evidence>
<feature type="binding site" evidence="15">
    <location>
        <position position="444"/>
    </location>
    <ligand>
        <name>ATP</name>
        <dbReference type="ChEBI" id="CHEBI:30616"/>
    </ligand>
</feature>
<evidence type="ECO:0000256" key="2">
    <source>
        <dbReference type="ARBA" id="ARBA00004308"/>
    </source>
</evidence>
<keyword evidence="17" id="KW-0694">RNA-binding</keyword>
<protein>
    <submittedName>
        <fullName evidence="23">Phospholipid-translocating P-type ATPase, flippase family protein</fullName>
    </submittedName>
</protein>
<evidence type="ECO:0000256" key="5">
    <source>
        <dbReference type="ARBA" id="ARBA00022723"/>
    </source>
</evidence>
<reference evidence="24" key="1">
    <citation type="submission" date="2019-02" db="EMBL/GenBank/DDBJ databases">
        <title>FDA dAtabase for Regulatory Grade micrObial Sequences (FDA-ARGOS): Supporting development and validation of Infectious Disease Dx tests.</title>
        <authorList>
            <person name="Duncan R."/>
            <person name="Fisher C."/>
            <person name="Tallon L."/>
            <person name="Sadzewicz L."/>
            <person name="Sengamalay N."/>
            <person name="Ott S."/>
            <person name="Godinez A."/>
            <person name="Nagaraj S."/>
            <person name="Vavikolanu K."/>
            <person name="Nadendla S."/>
            <person name="Aluvathingal J."/>
            <person name="Sichtig H."/>
        </authorList>
    </citation>
    <scope>NUCLEOTIDE SEQUENCE [LARGE SCALE GENOMIC DNA]</scope>
    <source>
        <strain evidence="24">FDAARGOS_361</strain>
    </source>
</reference>
<feature type="binding site" evidence="15">
    <location>
        <position position="765"/>
    </location>
    <ligand>
        <name>ATP</name>
        <dbReference type="ChEBI" id="CHEBI:30616"/>
    </ligand>
</feature>
<dbReference type="InterPro" id="IPR006539">
    <property type="entry name" value="P-type_ATPase_IV"/>
</dbReference>
<evidence type="ECO:0000256" key="9">
    <source>
        <dbReference type="ARBA" id="ARBA00022967"/>
    </source>
</evidence>
<feature type="transmembrane region" description="Helical" evidence="19">
    <location>
        <begin position="135"/>
        <end position="152"/>
    </location>
</feature>
<feature type="region of interest" description="Disordered" evidence="18">
    <location>
        <begin position="1411"/>
        <end position="1435"/>
    </location>
</feature>
<dbReference type="NCBIfam" id="TIGR01652">
    <property type="entry name" value="ATPase-Plipid"/>
    <property type="match status" value="1"/>
</dbReference>
<name>A0A504X284_LEIDO</name>
<feature type="binding site" evidence="16">
    <location>
        <position position="445"/>
    </location>
    <ligand>
        <name>Mg(2+)</name>
        <dbReference type="ChEBI" id="CHEBI:18420"/>
    </ligand>
</feature>
<dbReference type="Pfam" id="PF13246">
    <property type="entry name" value="Cation_ATPase"/>
    <property type="match status" value="1"/>
</dbReference>
<keyword evidence="6 15" id="KW-0547">Nucleotide-binding</keyword>
<feature type="binding site" evidence="16">
    <location>
        <position position="881"/>
    </location>
    <ligand>
        <name>Mg(2+)</name>
        <dbReference type="ChEBI" id="CHEBI:18420"/>
    </ligand>
</feature>
<dbReference type="SFLD" id="SFLDG00002">
    <property type="entry name" value="C1.7:_P-type_atpase_like"/>
    <property type="match status" value="1"/>
</dbReference>
<feature type="compositionally biased region" description="Polar residues" evidence="18">
    <location>
        <begin position="2068"/>
        <end position="2080"/>
    </location>
</feature>
<feature type="region of interest" description="Disordered" evidence="18">
    <location>
        <begin position="1811"/>
        <end position="1865"/>
    </location>
</feature>
<dbReference type="EMBL" id="RHLC01000004">
    <property type="protein sequence ID" value="TPP40210.1"/>
    <property type="molecule type" value="Genomic_DNA"/>
</dbReference>
<dbReference type="SMART" id="SM00847">
    <property type="entry name" value="HA2"/>
    <property type="match status" value="1"/>
</dbReference>
<dbReference type="Gene3D" id="3.40.1110.10">
    <property type="entry name" value="Calcium-transporting ATPase, cytoplasmic domain N"/>
    <property type="match status" value="1"/>
</dbReference>
<dbReference type="Pfam" id="PF04408">
    <property type="entry name" value="WHD_HA2"/>
    <property type="match status" value="1"/>
</dbReference>
<dbReference type="GO" id="GO:0016887">
    <property type="term" value="F:ATP hydrolysis activity"/>
    <property type="evidence" value="ECO:0007669"/>
    <property type="project" value="InterPro"/>
</dbReference>
<dbReference type="SUPFAM" id="SSF81665">
    <property type="entry name" value="Calcium ATPase, transmembrane domain M"/>
    <property type="match status" value="1"/>
</dbReference>
<dbReference type="InterPro" id="IPR058737">
    <property type="entry name" value="DSRM_REH2"/>
</dbReference>
<dbReference type="VEuPathDB" id="TriTrypDB:LdCL_340038800"/>
<comment type="catalytic activity">
    <reaction evidence="13">
        <text>ATP + H2O = ADP + phosphate + H(+)</text>
        <dbReference type="Rhea" id="RHEA:13065"/>
        <dbReference type="ChEBI" id="CHEBI:15377"/>
        <dbReference type="ChEBI" id="CHEBI:15378"/>
        <dbReference type="ChEBI" id="CHEBI:30616"/>
        <dbReference type="ChEBI" id="CHEBI:43474"/>
        <dbReference type="ChEBI" id="CHEBI:456216"/>
        <dbReference type="EC" id="3.6.4.13"/>
    </reaction>
</comment>
<evidence type="ECO:0000313" key="24">
    <source>
        <dbReference type="Proteomes" id="UP000318447"/>
    </source>
</evidence>
<dbReference type="SUPFAM" id="SSF81660">
    <property type="entry name" value="Metal cation-transporting ATPase, ATP-binding domain N"/>
    <property type="match status" value="1"/>
</dbReference>
<feature type="transmembrane region" description="Helical" evidence="19">
    <location>
        <begin position="1020"/>
        <end position="1042"/>
    </location>
</feature>
<dbReference type="SFLD" id="SFLDF00027">
    <property type="entry name" value="p-type_atpase"/>
    <property type="match status" value="1"/>
</dbReference>
<dbReference type="SUPFAM" id="SSF52540">
    <property type="entry name" value="P-loop containing nucleoside triphosphate hydrolases"/>
    <property type="match status" value="1"/>
</dbReference>
<feature type="compositionally biased region" description="Basic residues" evidence="18">
    <location>
        <begin position="1821"/>
        <end position="1830"/>
    </location>
</feature>
<feature type="compositionally biased region" description="Polar residues" evidence="18">
    <location>
        <begin position="1811"/>
        <end position="1820"/>
    </location>
</feature>
<dbReference type="InterPro" id="IPR032630">
    <property type="entry name" value="P_typ_ATPase_c"/>
</dbReference>
<dbReference type="Pfam" id="PF16212">
    <property type="entry name" value="PhoLip_ATPase_C"/>
    <property type="match status" value="1"/>
</dbReference>
<keyword evidence="11 19" id="KW-0472">Membrane</keyword>
<feature type="compositionally biased region" description="Polar residues" evidence="18">
    <location>
        <begin position="3576"/>
        <end position="3587"/>
    </location>
</feature>
<evidence type="ECO:0000256" key="17">
    <source>
        <dbReference type="PROSITE-ProRule" id="PRU00266"/>
    </source>
</evidence>
<feature type="transmembrane region" description="Helical" evidence="19">
    <location>
        <begin position="1118"/>
        <end position="1138"/>
    </location>
</feature>
<evidence type="ECO:0000256" key="7">
    <source>
        <dbReference type="ARBA" id="ARBA00022840"/>
    </source>
</evidence>
<evidence type="ECO:0000256" key="4">
    <source>
        <dbReference type="ARBA" id="ARBA00022692"/>
    </source>
</evidence>
<feature type="transmembrane region" description="Helical" evidence="19">
    <location>
        <begin position="947"/>
        <end position="965"/>
    </location>
</feature>
<feature type="compositionally biased region" description="Polar residues" evidence="18">
    <location>
        <begin position="20"/>
        <end position="33"/>
    </location>
</feature>
<evidence type="ECO:0000256" key="11">
    <source>
        <dbReference type="ARBA" id="ARBA00023136"/>
    </source>
</evidence>
<feature type="binding site" evidence="15">
    <location>
        <position position="854"/>
    </location>
    <ligand>
        <name>ATP</name>
        <dbReference type="ChEBI" id="CHEBI:30616"/>
    </ligand>
</feature>
<dbReference type="InterPro" id="IPR044492">
    <property type="entry name" value="P_typ_ATPase_HD_dom"/>
</dbReference>
<feature type="transmembrane region" description="Helical" evidence="19">
    <location>
        <begin position="1048"/>
        <end position="1071"/>
    </location>
</feature>
<accession>A0A504X284</accession>
<feature type="binding site" evidence="15">
    <location>
        <position position="621"/>
    </location>
    <ligand>
        <name>ATP</name>
        <dbReference type="ChEBI" id="CHEBI:30616"/>
    </ligand>
</feature>
<dbReference type="CDD" id="cd17917">
    <property type="entry name" value="DEXHc_RHA-like"/>
    <property type="match status" value="1"/>
</dbReference>
<evidence type="ECO:0000256" key="19">
    <source>
        <dbReference type="SAM" id="Phobius"/>
    </source>
</evidence>
<dbReference type="VEuPathDB" id="TriTrypDB:LdBPK_343000.1"/>
<evidence type="ECO:0000256" key="15">
    <source>
        <dbReference type="PIRSR" id="PIRSR606539-2"/>
    </source>
</evidence>
<evidence type="ECO:0000256" key="14">
    <source>
        <dbReference type="PIRSR" id="PIRSR606539-1"/>
    </source>
</evidence>
<dbReference type="GO" id="GO:0005886">
    <property type="term" value="C:plasma membrane"/>
    <property type="evidence" value="ECO:0007669"/>
    <property type="project" value="TreeGrafter"/>
</dbReference>
<keyword evidence="9" id="KW-1278">Translocase</keyword>
<feature type="binding site" evidence="15">
    <location>
        <position position="763"/>
    </location>
    <ligand>
        <name>ATP</name>
        <dbReference type="ChEBI" id="CHEBI:30616"/>
    </ligand>
</feature>
<evidence type="ECO:0000256" key="1">
    <source>
        <dbReference type="ARBA" id="ARBA00004141"/>
    </source>
</evidence>
<keyword evidence="5 16" id="KW-0479">Metal-binding</keyword>
<dbReference type="VEuPathDB" id="TriTrypDB:LdCL_340038900"/>
<dbReference type="InterPro" id="IPR001757">
    <property type="entry name" value="P_typ_ATPase"/>
</dbReference>
<feature type="domain" description="Helicase C-terminal" evidence="22">
    <location>
        <begin position="2980"/>
        <end position="3181"/>
    </location>
</feature>
<dbReference type="Gene3D" id="1.20.120.1080">
    <property type="match status" value="1"/>
</dbReference>
<feature type="compositionally biased region" description="Low complexity" evidence="18">
    <location>
        <begin position="1850"/>
        <end position="1864"/>
    </location>
</feature>
<gene>
    <name evidence="23" type="ORF">CGC21_26820</name>
</gene>
<feature type="region of interest" description="Disordered" evidence="18">
    <location>
        <begin position="9"/>
        <end position="40"/>
    </location>
</feature>
<dbReference type="GO" id="GO:0006890">
    <property type="term" value="P:retrograde vesicle-mediated transport, Golgi to endoplasmic reticulum"/>
    <property type="evidence" value="ECO:0007669"/>
    <property type="project" value="TreeGrafter"/>
</dbReference>
<keyword evidence="4 19" id="KW-0812">Transmembrane</keyword>
<feature type="active site" description="4-aspartylphosphate intermediate" evidence="14">
    <location>
        <position position="443"/>
    </location>
</feature>
<dbReference type="InterPro" id="IPR001650">
    <property type="entry name" value="Helicase_C-like"/>
</dbReference>
<dbReference type="Pfam" id="PF26536">
    <property type="entry name" value="DSRM_REH2"/>
    <property type="match status" value="5"/>
</dbReference>
<feature type="compositionally biased region" description="Polar residues" evidence="18">
    <location>
        <begin position="2669"/>
        <end position="2681"/>
    </location>
</feature>
<feature type="compositionally biased region" description="Basic and acidic residues" evidence="18">
    <location>
        <begin position="2044"/>
        <end position="2062"/>
    </location>
</feature>
<feature type="region of interest" description="Disordered" evidence="18">
    <location>
        <begin position="1250"/>
        <end position="1269"/>
    </location>
</feature>
<feature type="binding site" evidence="15">
    <location>
        <position position="445"/>
    </location>
    <ligand>
        <name>ATP</name>
        <dbReference type="ChEBI" id="CHEBI:30616"/>
    </ligand>
</feature>
<dbReference type="PROSITE" id="PS50137">
    <property type="entry name" value="DS_RBD"/>
    <property type="match status" value="1"/>
</dbReference>
<dbReference type="InterPro" id="IPR007502">
    <property type="entry name" value="Helicase-assoc_dom"/>
</dbReference>
<keyword evidence="8 16" id="KW-0460">Magnesium</keyword>
<dbReference type="GO" id="GO:0000287">
    <property type="term" value="F:magnesium ion binding"/>
    <property type="evidence" value="ECO:0007669"/>
    <property type="project" value="InterPro"/>
</dbReference>
<dbReference type="Pfam" id="PF00271">
    <property type="entry name" value="Helicase_C"/>
    <property type="match status" value="1"/>
</dbReference>
<feature type="binding site" evidence="15">
    <location>
        <position position="884"/>
    </location>
    <ligand>
        <name>ATP</name>
        <dbReference type="ChEBI" id="CHEBI:30616"/>
    </ligand>
</feature>
<dbReference type="InterPro" id="IPR023214">
    <property type="entry name" value="HAD_sf"/>
</dbReference>
<dbReference type="InterPro" id="IPR014001">
    <property type="entry name" value="Helicase_ATP-bd"/>
</dbReference>
<evidence type="ECO:0000256" key="12">
    <source>
        <dbReference type="ARBA" id="ARBA00034036"/>
    </source>
</evidence>
<dbReference type="NCBIfam" id="TIGR01494">
    <property type="entry name" value="ATPase_P-type"/>
    <property type="match status" value="2"/>
</dbReference>
<evidence type="ECO:0000256" key="10">
    <source>
        <dbReference type="ARBA" id="ARBA00022989"/>
    </source>
</evidence>
<dbReference type="Pfam" id="PF00270">
    <property type="entry name" value="DEAD"/>
    <property type="match status" value="1"/>
</dbReference>
<dbReference type="PANTHER" id="PTHR24092:SF5">
    <property type="entry name" value="PHOSPHOLIPID-TRANSPORTING ATPASE"/>
    <property type="match status" value="1"/>
</dbReference>
<dbReference type="SMART" id="SM00490">
    <property type="entry name" value="HELICc"/>
    <property type="match status" value="1"/>
</dbReference>
<feature type="transmembrane region" description="Helical" evidence="19">
    <location>
        <begin position="1083"/>
        <end position="1103"/>
    </location>
</feature>
<feature type="compositionally biased region" description="Low complexity" evidence="18">
    <location>
        <begin position="2027"/>
        <end position="2037"/>
    </location>
</feature>
<organism evidence="23 24">
    <name type="scientific">Leishmania donovani</name>
    <dbReference type="NCBI Taxonomy" id="5661"/>
    <lineage>
        <taxon>Eukaryota</taxon>
        <taxon>Discoba</taxon>
        <taxon>Euglenozoa</taxon>
        <taxon>Kinetoplastea</taxon>
        <taxon>Metakinetoplastina</taxon>
        <taxon>Trypanosomatida</taxon>
        <taxon>Trypanosomatidae</taxon>
        <taxon>Leishmaniinae</taxon>
        <taxon>Leishmania</taxon>
    </lineage>
</organism>
<keyword evidence="10 19" id="KW-1133">Transmembrane helix</keyword>
<feature type="transmembrane region" description="Helical" evidence="19">
    <location>
        <begin position="352"/>
        <end position="374"/>
    </location>
</feature>
<dbReference type="Proteomes" id="UP000318447">
    <property type="component" value="Unassembled WGS sequence"/>
</dbReference>
<dbReference type="GO" id="GO:0003723">
    <property type="term" value="F:RNA binding"/>
    <property type="evidence" value="ECO:0007669"/>
    <property type="project" value="UniProtKB-UniRule"/>
</dbReference>
<evidence type="ECO:0000256" key="3">
    <source>
        <dbReference type="ARBA" id="ARBA00008109"/>
    </source>
</evidence>
<dbReference type="GO" id="GO:0005524">
    <property type="term" value="F:ATP binding"/>
    <property type="evidence" value="ECO:0007669"/>
    <property type="project" value="UniProtKB-KW"/>
</dbReference>
<dbReference type="InterPro" id="IPR011545">
    <property type="entry name" value="DEAD/DEAH_box_helicase_dom"/>
</dbReference>
<dbReference type="PANTHER" id="PTHR24092">
    <property type="entry name" value="PROBABLE PHOSPHOLIPID-TRANSPORTING ATPASE"/>
    <property type="match status" value="1"/>
</dbReference>
<feature type="region of interest" description="Disordered" evidence="18">
    <location>
        <begin position="2025"/>
        <end position="2081"/>
    </location>
</feature>
<dbReference type="Gene3D" id="3.40.50.300">
    <property type="entry name" value="P-loop containing nucleotide triphosphate hydrolases"/>
    <property type="match status" value="2"/>
</dbReference>
<dbReference type="VEuPathDB" id="TriTrypDB:LdBPK_341290.1"/>
<dbReference type="FunFam" id="3.40.50.300:FF:002676">
    <property type="entry name" value="ATP-dependent DEAH-box RNA helicase, putative"/>
    <property type="match status" value="1"/>
</dbReference>
<dbReference type="InterPro" id="IPR048333">
    <property type="entry name" value="HA2_WH"/>
</dbReference>
<dbReference type="Gene3D" id="3.40.50.1000">
    <property type="entry name" value="HAD superfamily/HAD-like"/>
    <property type="match status" value="1"/>
</dbReference>
<comment type="caution">
    <text evidence="23">The sequence shown here is derived from an EMBL/GenBank/DDBJ whole genome shotgun (WGS) entry which is preliminary data.</text>
</comment>
<dbReference type="VEuPathDB" id="TriTrypDB:LDHU3_34.5130"/>
<dbReference type="VEuPathDB" id="TriTrypDB:LDHU3_34.5120"/>
<evidence type="ECO:0000256" key="16">
    <source>
        <dbReference type="PIRSR" id="PIRSR606539-3"/>
    </source>
</evidence>
<dbReference type="InterPro" id="IPR023298">
    <property type="entry name" value="ATPase_P-typ_TM_dom_sf"/>
</dbReference>
<dbReference type="InterPro" id="IPR023299">
    <property type="entry name" value="ATPase_P-typ_cyto_dom_N"/>
</dbReference>
<dbReference type="PROSITE" id="PS51194">
    <property type="entry name" value="HELICASE_CTER"/>
    <property type="match status" value="1"/>
</dbReference>
<dbReference type="GO" id="GO:0006897">
    <property type="term" value="P:endocytosis"/>
    <property type="evidence" value="ECO:0007669"/>
    <property type="project" value="TreeGrafter"/>
</dbReference>
<dbReference type="GO" id="GO:0045332">
    <property type="term" value="P:phospholipid translocation"/>
    <property type="evidence" value="ECO:0007669"/>
    <property type="project" value="TreeGrafter"/>
</dbReference>
<feature type="binding site" evidence="15">
    <location>
        <position position="682"/>
    </location>
    <ligand>
        <name>ATP</name>
        <dbReference type="ChEBI" id="CHEBI:30616"/>
    </ligand>
</feature>
<evidence type="ECO:0000259" key="21">
    <source>
        <dbReference type="PROSITE" id="PS51192"/>
    </source>
</evidence>
<feature type="binding site" evidence="16">
    <location>
        <position position="443"/>
    </location>
    <ligand>
        <name>Mg(2+)</name>
        <dbReference type="ChEBI" id="CHEBI:18420"/>
    </ligand>
</feature>
<feature type="region of interest" description="Disordered" evidence="18">
    <location>
        <begin position="2644"/>
        <end position="2681"/>
    </location>
</feature>
<feature type="domain" description="Helicase ATP-binding" evidence="21">
    <location>
        <begin position="2723"/>
        <end position="2888"/>
    </location>
</feature>
<feature type="binding site" evidence="15">
    <location>
        <position position="653"/>
    </location>
    <ligand>
        <name>ATP</name>
        <dbReference type="ChEBI" id="CHEBI:30616"/>
    </ligand>
</feature>
<dbReference type="Pfam" id="PF16209">
    <property type="entry name" value="PhoLip_ATPase_N"/>
    <property type="match status" value="1"/>
</dbReference>
<sequence>MRQIRYRALHNGADEDARSRNSSTPNISTSSAHGPQLPQRHCCRPRDFVFDDSLSTGAAVSVLAIPQQKKHSVRRWLREMLHLPIAPSLDNRQIPFGYFPGEWSPVGYPSNAVSNRRYTLSTFLPLALLRQFQNFFNLFYLFLAFSQVIPVLKVGFIFTYFSPLVMVVCLSLMKDALDEWKRFRRDRIANVEVFEKLTGGGDVVTVRSSHIRVGDLLILHQDQRVPADCVVLHTSEKSGTTFIRTDQLDGETDWKLRYPLNSTKGLGYAELGALRFNVHCGAPHKDIYSFAGTLELANGQSESITMENAVWSSCVVATGTLVVAVLYTGRETRSALNSTSPRNKLGLIERELNLIAVLCFALLLILSFLLVAQQQFRGDFAVMFVRFFILLSSMIPISMRVNVDVGRLWYSYDMSHDPNIPGAVARNANLPEELGRLRYLFSDKTGTLTKNKMKFRVMQVGPDTVLTDRFTDQLAGALQEYFGTGNWGAGARLMLGNVSARVSVRNSKQWSRDVQRVGDLIRAIVLCHNVSPVVMEEPLALGTDDETTAPGRGAAAAVPATTDMRSQPTDYQASSPDEVALVKFCRSLGIVLTYRDLTTIAFTVGGGAQLHTCTIVKTFPFSSERKCMGIILRERTGSCSGGSSQETVKFYMKGADVKMASVVRQSEWLDECCQELAQMGLRTLVFASRTLSEEMLGAFLQQYEAAISILGEGRAAAIEAAMKLLETDMTLTGVTGVEDELQDDVVVCLETLGMCGIKVWMLTGDKVETAITIGRSTRLIPRHCRIEYLCGMAPADIGHRLHELQEEFCWGVTCGSIVPPWTLVLDGNALAYCLSHASFFADVARTAYSVIVARCSPTQKAAVVTVMRDSCRDARVAAIGDGGNDVSMIQAANVGIGIEGLEGKQASMAADFSITKFSHCLRLIMWHGRNSYQRTCRLSQFIMHRGIVYSVVQTVFSVLFAGTTMSVFNGYLLMGYSTVFTMAPAFALVLDEDFNESDVHEYPFLYKDLLKARSMNTRTFLQWVWASFFQGGVMMLMALQLFKSDMFQIVTIAYTSLLITELAIVGATAHLRILWRERRARFFLFLCSEVVSLLMFFLAVVVLPDTFDRDFFFSWSCWWRVAVICLASIAPLMIFQMVGKYILFNPRIAVSCMGSSSAAASAAVERDLVYVARTLPAAVRPSCAVRARLPLLLLSWKSVLGSVCSSVGTCMGPLHSSLRHFRSCTSAPEIIEPEEINLIDAQETWACSAEADASKAEESSSKSPSTSTLAWSAANSPALPSVFADVKVVDPYARARMLGFVRRNLTAAAQAPDDSSDVASPATAGFQTEAVCGGELFHARLQLPVTRTARQLVEEISAAGGSGAPRALWAHGVANTAKEAELLAAMHAEQMADLLGYHVFSLPSKQHRHAEAARAAGRYASSPEDKDSGPSTEQRLAQWPLPLRRVLTDEETEGGEWQLVNTASSLRHYISTEHTLLSPCLLDPKSRFRIEALFARAPHGCPSFAQQLRTEKVRTLTASSAAGGGEEAIVARLVLPSQVTGITNSSIDLVASGKAMERSTAVLLACMHAELLLDAVGVSIFDDVVTQKAHAMAAWSHGRPAPLPGAKPKNPSHVHLPQPLKELVVAAAGEGRSRTSSRSAEEDWFHRHTIVTEQSGSFVETVVGESTAVEDITAFLHTHGAMRAAAPFLQVAIGSRVKSTVLLPLPDLYGIRGGVGIASNAHDADTLAAMHALDVLCMLGVPVKAAAAMDAAWKRARRERIPDVPCESADVSTPSPPARRCTAKKLTTQVAIAAVALPEVFESADAAQASSCNNASTSTLPRRRAVKRARLASDASAPDESIPQANANGTAAASPPSVPVVATSRETEEKRLAAVRAVVPKEFWDMQADSPDGYIMIAPGVPEGSAMAAYAITSPRKMDKSAKGRVLDYLATVGRRLDDVTVVRQALSEEETEGPPRHRCALKVPVPAVCGEARLALGEADTIADAENAACMHAELILDTLGVCLYTDPVKQKRHAAACAQWGRWAPSTPGEEQPSSTPSPPPLRREHAGSLHRERQKEPTRKRGSRLGTSQRAAKTDVSTAEMAEQAALVVDAEAFDDVVESQLDTVSKNRVQYYLRYENLKAPSITFTTNMGHSVLLHVATWSLPVPARFGSETESQKCLEYAVKGAASTRRDAELLSWMHAERTLDYLGIPLFPNLPKLQAYHAQRAQLEGRVAPAVVTGPTAPLPHPSEVPVKPLRLHISFCRVDLTIPPPPCPSTDMEGNSCVPPHVWEAYVEACAVYVLAKQMALKNSYYEEQRVPPTGDVVIDAALAEAEAKPVDTDARLRFAAYCMTTLGKFVPRYDAYVVGPIHHRLTYATVPLPGFDYLLGRGVGPNKVVAKRRAAMHALAILRRVDESYDDTFQVVKSFVQRANAANKVKGDAQAHADDEFDLDTFSTLPLINADAESSLTRQERRHLDRFSSLFVTQSAWYSKSSCFTLDGKKRAVRMYTVCFDLPAPEERQLVRLLPRGESESTWRRQPSADTVKLEVESVEATAPDATRVKTGAIFSACVSIVDEGGQKLTASCSGGGRVDNMLSAYEKLFTMMDGKFPAMKLIMELLKQNPYLMPELIPSLAIPDAVRQRMQACLRNQKDLTAAMTCSDGKASSASHKPNLAGSDKEKTGGEAENSSAVAHQSSYNDAEESARLVEQLQRRITNPVYLEKFATRRAELSIAEHKHEILEAIRSNPITIICGTTGCGKTTQVPQYILDEETLRGNGGRCSIVVTQPRRLSAVSIAQRVAAERLEPLEESTGYMIRFDSRKGRHITFATTGLVLRLMQSDALLSSYTHVIIDEIHERDMNSDFILMLLRQVLEKRRDIRIVLMSATLQAGDFQAYFGGAPLIQVEGQIFPVKEFFLEDLVPFAREHNCLTPLLKEAAGVAGSGGKREGDASTQPEIGGARAPVVVSNADDAAASTPPPRYGFLEASTPIDYPTIQFAIEQALRMIDIADSSILVFLPGWEDIRKARDVLERNTSFYVLPLHSAVSAESQLKCFLPPPPGKVKIILSTNIAESGVTIDDVGVVIDTGRMKQVAYATRMRTFLSKTDSRGYNSSRVQDAPAVVSTSVVPEDAQGKFSHLMNIYASRANCVQRRGRVGRTRPGLCIRLFSREHFRNLHEFQTPELLRTPLDKVCLTILNLEVGSPQQFLKTAMEPPLETEVEGAMKRLYDLGATDEDGHLTPLGRRLAKLPLDPATGKTILLGAVFRCLDAALTIAATAENGVFSRSFDVRVSSRLHREDLSCNTLSDILASVNGYNYWVSLHRGGSIGQSAGLIKARHLSVPALMQATLLKQQYCNLLVEDGFIGKEAKVLPSTNHSRFGSDDMVFIESSEHSRNSMDVGLLKCLLSASALPKVAMVTGPFVLRTLFENYILMMNDSVLRMSGLNETSSPFVIYGGLMKMAEKETLMAHHLTSVSLWSVLLMSTRATRMDYDQELKLGIMSNWIFFRSSYATIELVRRFKALLDRRLSRKFDDPTDAVNNAQLDELCEILRELANMRYHPNRLQPPSVVWGEQGKILSPNSNADDDAAGVKSATGVESSTESDLAE</sequence>
<proteinExistence type="inferred from homology"/>
<comment type="catalytic activity">
    <reaction evidence="12">
        <text>ATP + H2O + phospholipidSide 1 = ADP + phosphate + phospholipidSide 2.</text>
        <dbReference type="EC" id="7.6.2.1"/>
    </reaction>
</comment>
<dbReference type="Gene3D" id="2.70.150.10">
    <property type="entry name" value="Calcium-transporting ATPase, cytoplasmic transduction domain A"/>
    <property type="match status" value="1"/>
</dbReference>
<evidence type="ECO:0000313" key="23">
    <source>
        <dbReference type="EMBL" id="TPP40210.1"/>
    </source>
</evidence>
<comment type="subcellular location">
    <subcellularLocation>
        <location evidence="2">Endomembrane system</location>
    </subcellularLocation>
    <subcellularLocation>
        <location evidence="1">Membrane</location>
        <topology evidence="1">Multi-pass membrane protein</topology>
    </subcellularLocation>
</comment>
<dbReference type="SUPFAM" id="SSF56784">
    <property type="entry name" value="HAD-like"/>
    <property type="match status" value="1"/>
</dbReference>
<evidence type="ECO:0000256" key="13">
    <source>
        <dbReference type="ARBA" id="ARBA00047984"/>
    </source>
</evidence>
<evidence type="ECO:0000259" key="20">
    <source>
        <dbReference type="PROSITE" id="PS50137"/>
    </source>
</evidence>
<keyword evidence="7 15" id="KW-0067">ATP-binding</keyword>
<comment type="similarity">
    <text evidence="3">Belongs to the cation transport ATPase (P-type) (TC 3.A.3) family. Type IV subfamily.</text>
</comment>
<dbReference type="PROSITE" id="PS51192">
    <property type="entry name" value="HELICASE_ATP_BIND_1"/>
    <property type="match status" value="1"/>
</dbReference>
<dbReference type="InterPro" id="IPR014720">
    <property type="entry name" value="dsRBD_dom"/>
</dbReference>
<dbReference type="GO" id="GO:0003724">
    <property type="term" value="F:RNA helicase activity"/>
    <property type="evidence" value="ECO:0007669"/>
    <property type="project" value="UniProtKB-EC"/>
</dbReference>
<dbReference type="InterPro" id="IPR008250">
    <property type="entry name" value="ATPase_P-typ_transduc_dom_A_sf"/>
</dbReference>
<feature type="domain" description="DRBM" evidence="20">
    <location>
        <begin position="2339"/>
        <end position="2395"/>
    </location>
</feature>
<evidence type="ECO:0000256" key="6">
    <source>
        <dbReference type="ARBA" id="ARBA00022741"/>
    </source>
</evidence>
<feature type="binding site" evidence="16">
    <location>
        <position position="885"/>
    </location>
    <ligand>
        <name>Mg(2+)</name>
        <dbReference type="ChEBI" id="CHEBI:18420"/>
    </ligand>
</feature>
<dbReference type="FunFam" id="3.40.50.300:FF:000500">
    <property type="entry name" value="ATP-dependent RNA helicase DHX29"/>
    <property type="match status" value="1"/>
</dbReference>
<dbReference type="Pfam" id="PF00122">
    <property type="entry name" value="E1-E2_ATPase"/>
    <property type="match status" value="1"/>
</dbReference>
<feature type="binding site" evidence="15">
    <location>
        <position position="578"/>
    </location>
    <ligand>
        <name>ATP</name>
        <dbReference type="ChEBI" id="CHEBI:30616"/>
    </ligand>
</feature>
<feature type="binding site" evidence="15">
    <location>
        <position position="764"/>
    </location>
    <ligand>
        <name>ATP</name>
        <dbReference type="ChEBI" id="CHEBI:30616"/>
    </ligand>
</feature>
<dbReference type="InterPro" id="IPR059000">
    <property type="entry name" value="ATPase_P-type_domA"/>
</dbReference>
<dbReference type="SFLD" id="SFLDS00003">
    <property type="entry name" value="Haloacid_Dehalogenase"/>
    <property type="match status" value="1"/>
</dbReference>
<feature type="binding site" evidence="15">
    <location>
        <position position="443"/>
    </location>
    <ligand>
        <name>ATP</name>
        <dbReference type="ChEBI" id="CHEBI:30616"/>
    </ligand>
</feature>
<evidence type="ECO:0000259" key="22">
    <source>
        <dbReference type="PROSITE" id="PS51194"/>
    </source>
</evidence>
<dbReference type="SUPFAM" id="SSF81653">
    <property type="entry name" value="Calcium ATPase, transduction domain A"/>
    <property type="match status" value="1"/>
</dbReference>
<dbReference type="VEuPathDB" id="TriTrypDB:LdBPK_161260.1"/>